<gene>
    <name evidence="13" type="primary">ndhL</name>
    <name evidence="14" type="ORF">C7B81_10465</name>
</gene>
<dbReference type="HAMAP" id="MF_01355">
    <property type="entry name" value="NDH1_NDH1L"/>
    <property type="match status" value="1"/>
</dbReference>
<reference evidence="14 15" key="1">
    <citation type="submission" date="2018-03" db="EMBL/GenBank/DDBJ databases">
        <title>The ancient ancestry and fast evolution of plastids.</title>
        <authorList>
            <person name="Moore K.R."/>
            <person name="Magnabosco C."/>
            <person name="Momper L."/>
            <person name="Gold D.A."/>
            <person name="Bosak T."/>
            <person name="Fournier G.P."/>
        </authorList>
    </citation>
    <scope>NUCLEOTIDE SEQUENCE [LARGE SCALE GENOMIC DNA]</scope>
    <source>
        <strain evidence="14 15">CCALA 015</strain>
    </source>
</reference>
<dbReference type="EC" id="7.1.1.-" evidence="13"/>
<dbReference type="Proteomes" id="UP000238218">
    <property type="component" value="Unassembled WGS sequence"/>
</dbReference>
<evidence type="ECO:0000256" key="10">
    <source>
        <dbReference type="ARBA" id="ARBA00023136"/>
    </source>
</evidence>
<evidence type="ECO:0000256" key="5">
    <source>
        <dbReference type="ARBA" id="ARBA00022957"/>
    </source>
</evidence>
<protein>
    <recommendedName>
        <fullName evidence="13">NAD(P)H-quinone oxidoreductase subunit L</fullName>
        <ecNumber evidence="13">7.1.1.-</ecNumber>
    </recommendedName>
    <alternativeName>
        <fullName evidence="13">NAD(P)H dehydrogenase I subunit L</fullName>
        <shortName evidence="13">NDH-1 subunit L</shortName>
        <shortName evidence="13">NDH-L</shortName>
    </alternativeName>
</protein>
<dbReference type="PANTHER" id="PTHR36727">
    <property type="entry name" value="NAD(P)H-QUINONE OXIDOREDUCTASE SUBUNIT L, CHLOROPLASTIC"/>
    <property type="match status" value="1"/>
</dbReference>
<name>A0ABX5F709_9CHRO</name>
<comment type="function">
    <text evidence="13">NDH-1 shuttles electrons from an unknown electron donor, via FMN and iron-sulfur (Fe-S) centers, to quinones in the respiratory and/or the photosynthetic chain. The immediate electron acceptor for the enzyme in this species is believed to be plastoquinone. Couples the redox reaction to proton translocation, and thus conserves the redox energy in a proton gradient. Cyanobacterial NDH-1 also plays a role in inorganic carbon-concentration.</text>
</comment>
<dbReference type="PANTHER" id="PTHR36727:SF2">
    <property type="entry name" value="NAD(P)H-QUINONE OXIDOREDUCTASE SUBUNIT L, CHLOROPLASTIC"/>
    <property type="match status" value="1"/>
</dbReference>
<evidence type="ECO:0000256" key="8">
    <source>
        <dbReference type="ARBA" id="ARBA00023027"/>
    </source>
</evidence>
<evidence type="ECO:0000256" key="6">
    <source>
        <dbReference type="ARBA" id="ARBA00022967"/>
    </source>
</evidence>
<keyword evidence="6 13" id="KW-1278">Translocase</keyword>
<evidence type="ECO:0000313" key="14">
    <source>
        <dbReference type="EMBL" id="PSB37354.1"/>
    </source>
</evidence>
<keyword evidence="7 13" id="KW-1133">Transmembrane helix</keyword>
<keyword evidence="4 13" id="KW-0521">NADP</keyword>
<feature type="transmembrane region" description="Helical" evidence="13">
    <location>
        <begin position="40"/>
        <end position="66"/>
    </location>
</feature>
<sequence>MRILSPLRLPVSPCPRGEILDSPHFATSPVALSSLPLDTLLVIGAYLALAGAYLLVVPLALYWWMHKRWYVMGKIERTAIYGLVFLFFPGLILFAPFLNLRMAGQGEA</sequence>
<keyword evidence="9 13" id="KW-0793">Thylakoid</keyword>
<feature type="transmembrane region" description="Helical" evidence="13">
    <location>
        <begin position="78"/>
        <end position="98"/>
    </location>
</feature>
<evidence type="ECO:0000256" key="4">
    <source>
        <dbReference type="ARBA" id="ARBA00022857"/>
    </source>
</evidence>
<keyword evidence="13" id="KW-0813">Transport</keyword>
<organism evidence="14 15">
    <name type="scientific">Aphanothece cf. minutissima CCALA 015</name>
    <dbReference type="NCBI Taxonomy" id="2107695"/>
    <lineage>
        <taxon>Bacteria</taxon>
        <taxon>Bacillati</taxon>
        <taxon>Cyanobacteriota</taxon>
        <taxon>Cyanophyceae</taxon>
        <taxon>Oscillatoriophycideae</taxon>
        <taxon>Chroococcales</taxon>
        <taxon>Aphanothecaceae</taxon>
        <taxon>Aphanothece</taxon>
    </lineage>
</organism>
<keyword evidence="15" id="KW-1185">Reference proteome</keyword>
<comment type="catalytic activity">
    <reaction evidence="11 13">
        <text>a plastoquinone + NADPH + (n+1) H(+)(in) = a plastoquinol + NADP(+) + n H(+)(out)</text>
        <dbReference type="Rhea" id="RHEA:42612"/>
        <dbReference type="Rhea" id="RHEA-COMP:9561"/>
        <dbReference type="Rhea" id="RHEA-COMP:9562"/>
        <dbReference type="ChEBI" id="CHEBI:15378"/>
        <dbReference type="ChEBI" id="CHEBI:17757"/>
        <dbReference type="ChEBI" id="CHEBI:57783"/>
        <dbReference type="ChEBI" id="CHEBI:58349"/>
        <dbReference type="ChEBI" id="CHEBI:62192"/>
    </reaction>
</comment>
<comment type="subcellular location">
    <subcellularLocation>
        <location evidence="13">Cellular thylakoid membrane</location>
        <topology evidence="13">Multi-pass membrane protein</topology>
    </subcellularLocation>
    <subcellularLocation>
        <location evidence="1">Membrane</location>
        <topology evidence="1">Multi-pass membrane protein</topology>
    </subcellularLocation>
</comment>
<keyword evidence="8 13" id="KW-0520">NAD</keyword>
<keyword evidence="5 13" id="KW-0618">Plastoquinone</keyword>
<evidence type="ECO:0000256" key="12">
    <source>
        <dbReference type="ARBA" id="ARBA00048026"/>
    </source>
</evidence>
<comment type="subunit">
    <text evidence="13">NDH-1 can be composed of about 15 different subunits; different subcomplexes with different compositions have been identified which probably have different functions.</text>
</comment>
<dbReference type="InterPro" id="IPR019654">
    <property type="entry name" value="NADH-quinone_OxRdatse_su_L"/>
</dbReference>
<keyword evidence="3 13" id="KW-0874">Quinone</keyword>
<evidence type="ECO:0000256" key="13">
    <source>
        <dbReference type="HAMAP-Rule" id="MF_01355"/>
    </source>
</evidence>
<dbReference type="EMBL" id="PVWP01000006">
    <property type="protein sequence ID" value="PSB37354.1"/>
    <property type="molecule type" value="Genomic_DNA"/>
</dbReference>
<evidence type="ECO:0000256" key="9">
    <source>
        <dbReference type="ARBA" id="ARBA00023078"/>
    </source>
</evidence>
<keyword evidence="10 13" id="KW-0472">Membrane</keyword>
<evidence type="ECO:0000256" key="1">
    <source>
        <dbReference type="ARBA" id="ARBA00004141"/>
    </source>
</evidence>
<evidence type="ECO:0000256" key="7">
    <source>
        <dbReference type="ARBA" id="ARBA00022989"/>
    </source>
</evidence>
<evidence type="ECO:0000256" key="3">
    <source>
        <dbReference type="ARBA" id="ARBA00022719"/>
    </source>
</evidence>
<evidence type="ECO:0000256" key="11">
    <source>
        <dbReference type="ARBA" id="ARBA00047726"/>
    </source>
</evidence>
<comment type="catalytic activity">
    <reaction evidence="12 13">
        <text>a plastoquinone + NADH + (n+1) H(+)(in) = a plastoquinol + NAD(+) + n H(+)(out)</text>
        <dbReference type="Rhea" id="RHEA:42608"/>
        <dbReference type="Rhea" id="RHEA-COMP:9561"/>
        <dbReference type="Rhea" id="RHEA-COMP:9562"/>
        <dbReference type="ChEBI" id="CHEBI:15378"/>
        <dbReference type="ChEBI" id="CHEBI:17757"/>
        <dbReference type="ChEBI" id="CHEBI:57540"/>
        <dbReference type="ChEBI" id="CHEBI:57945"/>
        <dbReference type="ChEBI" id="CHEBI:62192"/>
    </reaction>
</comment>
<proteinExistence type="inferred from homology"/>
<evidence type="ECO:0000256" key="2">
    <source>
        <dbReference type="ARBA" id="ARBA00022692"/>
    </source>
</evidence>
<evidence type="ECO:0000313" key="15">
    <source>
        <dbReference type="Proteomes" id="UP000238218"/>
    </source>
</evidence>
<accession>A0ABX5F709</accession>
<comment type="caution">
    <text evidence="14">The sequence shown here is derived from an EMBL/GenBank/DDBJ whole genome shotgun (WGS) entry which is preliminary data.</text>
</comment>
<dbReference type="Pfam" id="PF10716">
    <property type="entry name" value="NdhL"/>
    <property type="match status" value="1"/>
</dbReference>
<keyword evidence="2 13" id="KW-0812">Transmembrane</keyword>
<comment type="similarity">
    <text evidence="13">Belongs to the complex I NdhL subunit family.</text>
</comment>